<reference evidence="1 2" key="1">
    <citation type="journal article" date="2019" name="Nat. Plants">
        <title>Genome sequencing of Musa balbisiana reveals subgenome evolution and function divergence in polyploid bananas.</title>
        <authorList>
            <person name="Yao X."/>
        </authorList>
    </citation>
    <scope>NUCLEOTIDE SEQUENCE [LARGE SCALE GENOMIC DNA]</scope>
    <source>
        <strain evidence="2">cv. DH-PKW</strain>
        <tissue evidence="1">Leaves</tissue>
    </source>
</reference>
<keyword evidence="2" id="KW-1185">Reference proteome</keyword>
<organism evidence="1 2">
    <name type="scientific">Musa balbisiana</name>
    <name type="common">Banana</name>
    <dbReference type="NCBI Taxonomy" id="52838"/>
    <lineage>
        <taxon>Eukaryota</taxon>
        <taxon>Viridiplantae</taxon>
        <taxon>Streptophyta</taxon>
        <taxon>Embryophyta</taxon>
        <taxon>Tracheophyta</taxon>
        <taxon>Spermatophyta</taxon>
        <taxon>Magnoliopsida</taxon>
        <taxon>Liliopsida</taxon>
        <taxon>Zingiberales</taxon>
        <taxon>Musaceae</taxon>
        <taxon>Musa</taxon>
    </lineage>
</organism>
<gene>
    <name evidence="1" type="ORF">C4D60_Mb09t26080</name>
</gene>
<proteinExistence type="predicted"/>
<comment type="caution">
    <text evidence="1">The sequence shown here is derived from an EMBL/GenBank/DDBJ whole genome shotgun (WGS) entry which is preliminary data.</text>
</comment>
<protein>
    <submittedName>
        <fullName evidence="1">Uncharacterized protein</fullName>
    </submittedName>
</protein>
<dbReference type="AlphaFoldDB" id="A0A4S8ILM1"/>
<name>A0A4S8ILM1_MUSBA</name>
<accession>A0A4S8ILM1</accession>
<sequence>METTTNSGTEPLMLSRASYVNNLLCTNDKLRSFRSCLSGLLISLSPLEHLRPYRLPLRPHRYPYSSRLRHDGSILPHLRFFYLCPFTFVSCYDLRQFLFLDKLVGESERLLMASQHSLLER</sequence>
<dbReference type="EMBL" id="PYDT01000010">
    <property type="protein sequence ID" value="THU48422.1"/>
    <property type="molecule type" value="Genomic_DNA"/>
</dbReference>
<dbReference type="Proteomes" id="UP000317650">
    <property type="component" value="Chromosome 9"/>
</dbReference>
<evidence type="ECO:0000313" key="2">
    <source>
        <dbReference type="Proteomes" id="UP000317650"/>
    </source>
</evidence>
<evidence type="ECO:0000313" key="1">
    <source>
        <dbReference type="EMBL" id="THU48422.1"/>
    </source>
</evidence>